<keyword evidence="3" id="KW-1185">Reference proteome</keyword>
<keyword evidence="1" id="KW-0472">Membrane</keyword>
<feature type="transmembrane region" description="Helical" evidence="1">
    <location>
        <begin position="59"/>
        <end position="76"/>
    </location>
</feature>
<proteinExistence type="predicted"/>
<comment type="caution">
    <text evidence="2">The sequence shown here is derived from an EMBL/GenBank/DDBJ whole genome shotgun (WGS) entry which is preliminary data.</text>
</comment>
<sequence length="254" mass="29135">MDSTNTTSNGTEWPLFNKYNEFPLDHIYTFCIFAYWMPHMLRMMKSKAYVKAHHYHRSLLIVHAIVSIIEVVLFHVKSWHLGHDPKANNIDLFLCIVQTITSLIMTERMRFIPKLTLELSRGSFQSMAFMRVLASGLAVYLGSTEWHRASIKMLASFVWVRFLIKWSSKFAGIDTYGQGYSLGLIGGILMGIYEGTYPHGIAIYMGTTLSLLAFDRWASEFDNSVIDSLRFVGLVSHRVEKPSKEPEKPLKKVD</sequence>
<name>A0A9P9KL40_FUSSL</name>
<reference evidence="2" key="1">
    <citation type="journal article" date="2021" name="Nat. Commun.">
        <title>Genetic determinants of endophytism in the Arabidopsis root mycobiome.</title>
        <authorList>
            <person name="Mesny F."/>
            <person name="Miyauchi S."/>
            <person name="Thiergart T."/>
            <person name="Pickel B."/>
            <person name="Atanasova L."/>
            <person name="Karlsson M."/>
            <person name="Huettel B."/>
            <person name="Barry K.W."/>
            <person name="Haridas S."/>
            <person name="Chen C."/>
            <person name="Bauer D."/>
            <person name="Andreopoulos W."/>
            <person name="Pangilinan J."/>
            <person name="LaButti K."/>
            <person name="Riley R."/>
            <person name="Lipzen A."/>
            <person name="Clum A."/>
            <person name="Drula E."/>
            <person name="Henrissat B."/>
            <person name="Kohler A."/>
            <person name="Grigoriev I.V."/>
            <person name="Martin F.M."/>
            <person name="Hacquard S."/>
        </authorList>
    </citation>
    <scope>NUCLEOTIDE SEQUENCE</scope>
    <source>
        <strain evidence="2">FSSC 5 MPI-SDFR-AT-0091</strain>
    </source>
</reference>
<protein>
    <submittedName>
        <fullName evidence="2">Uncharacterized protein</fullName>
    </submittedName>
</protein>
<keyword evidence="1" id="KW-0812">Transmembrane</keyword>
<feature type="transmembrane region" description="Helical" evidence="1">
    <location>
        <begin position="22"/>
        <end position="38"/>
    </location>
</feature>
<dbReference type="OrthoDB" id="5193943at2759"/>
<evidence type="ECO:0000256" key="1">
    <source>
        <dbReference type="SAM" id="Phobius"/>
    </source>
</evidence>
<dbReference type="EMBL" id="JAGTJS010000006">
    <property type="protein sequence ID" value="KAH7265933.1"/>
    <property type="molecule type" value="Genomic_DNA"/>
</dbReference>
<gene>
    <name evidence="2" type="ORF">B0J15DRAFT_510827</name>
</gene>
<accession>A0A9P9KL40</accession>
<dbReference type="AlphaFoldDB" id="A0A9P9KL40"/>
<evidence type="ECO:0000313" key="2">
    <source>
        <dbReference type="EMBL" id="KAH7265933.1"/>
    </source>
</evidence>
<organism evidence="2 3">
    <name type="scientific">Fusarium solani</name>
    <name type="common">Filamentous fungus</name>
    <dbReference type="NCBI Taxonomy" id="169388"/>
    <lineage>
        <taxon>Eukaryota</taxon>
        <taxon>Fungi</taxon>
        <taxon>Dikarya</taxon>
        <taxon>Ascomycota</taxon>
        <taxon>Pezizomycotina</taxon>
        <taxon>Sordariomycetes</taxon>
        <taxon>Hypocreomycetidae</taxon>
        <taxon>Hypocreales</taxon>
        <taxon>Nectriaceae</taxon>
        <taxon>Fusarium</taxon>
        <taxon>Fusarium solani species complex</taxon>
    </lineage>
</organism>
<evidence type="ECO:0000313" key="3">
    <source>
        <dbReference type="Proteomes" id="UP000736672"/>
    </source>
</evidence>
<keyword evidence="1" id="KW-1133">Transmembrane helix</keyword>
<dbReference type="Proteomes" id="UP000736672">
    <property type="component" value="Unassembled WGS sequence"/>
</dbReference>